<dbReference type="Gene3D" id="3.40.50.10810">
    <property type="entry name" value="Tandem AAA-ATPase domain"/>
    <property type="match status" value="1"/>
</dbReference>
<dbReference type="InterPro" id="IPR038718">
    <property type="entry name" value="SNF2-like_sf"/>
</dbReference>
<feature type="region of interest" description="Disordered" evidence="1">
    <location>
        <begin position="545"/>
        <end position="575"/>
    </location>
</feature>
<evidence type="ECO:0000256" key="1">
    <source>
        <dbReference type="SAM" id="MobiDB-lite"/>
    </source>
</evidence>
<dbReference type="AlphaFoldDB" id="A0AAE0LLJ2"/>
<dbReference type="Pfam" id="PF00271">
    <property type="entry name" value="Helicase_C"/>
    <property type="match status" value="1"/>
</dbReference>
<dbReference type="InterPro" id="IPR000330">
    <property type="entry name" value="SNF2_N"/>
</dbReference>
<feature type="compositionally biased region" description="Basic and acidic residues" evidence="1">
    <location>
        <begin position="552"/>
        <end position="569"/>
    </location>
</feature>
<protein>
    <recommendedName>
        <fullName evidence="2">Helicase ATP-binding domain-containing protein</fullName>
    </recommendedName>
</protein>
<evidence type="ECO:0000313" key="4">
    <source>
        <dbReference type="Proteomes" id="UP001190700"/>
    </source>
</evidence>
<gene>
    <name evidence="3" type="ORF">CYMTET_3014</name>
</gene>
<sequence>MGLCEEQKGRPCLVLLLCPNCVLRQWEDEAPRLGIPADNVLVYHGDRRRRLLAYEAWGARARASTVRAVEPVPFLCLTTYETFRSDMSNGIWRLRIPWNLVAMDEAHVLRNGVEKNLDEEVKLNLKTYVAINEHIFSRFRPCMLFITATVVMNHQLDAYSLARWTEMPRGLLIKSEWNNRTAMYKRSRGHMVAKHVSFIEVPPVPSITMLVQSMLRSDKESSLSTPAYNDLARKLKKLRIELSGQVRGRALSEAQRVSLKIARNAFLSAVTRCRRGELHPYFFEEKLANTVPNAEAPSALSCSSKRPPLTTEDIEKVLKEYPLSDCSKMHAVVEWCRNLTASGNQHRKGLVMCDYKQPLQILAQYLRESDLPRIAIFEHYGGGGRGNVTRIRNFQELILDTDNSEAAVLLATRGSMGVGVNLYSVQRTFLMNLAWSRADDTQALGRMQRPLVQKSHEWFATRTILDDSAAVHTSLFTVEEWMHRIQDSKQNMATELFQDSMVDVDTDDVDASPTGEIVENSIVSESNAKSMSNSLSILQDLLDSKHRHGAKSKSDIKMKRKAVRSESSGKKLKKA</sequence>
<dbReference type="GO" id="GO:0005524">
    <property type="term" value="F:ATP binding"/>
    <property type="evidence" value="ECO:0007669"/>
    <property type="project" value="InterPro"/>
</dbReference>
<name>A0AAE0LLJ2_9CHLO</name>
<reference evidence="3 4" key="1">
    <citation type="journal article" date="2015" name="Genome Biol. Evol.">
        <title>Comparative Genomics of a Bacterivorous Green Alga Reveals Evolutionary Causalities and Consequences of Phago-Mixotrophic Mode of Nutrition.</title>
        <authorList>
            <person name="Burns J.A."/>
            <person name="Paasch A."/>
            <person name="Narechania A."/>
            <person name="Kim E."/>
        </authorList>
    </citation>
    <scope>NUCLEOTIDE SEQUENCE [LARGE SCALE GENOMIC DNA]</scope>
    <source>
        <strain evidence="3 4">PLY_AMNH</strain>
    </source>
</reference>
<dbReference type="Gene3D" id="3.40.50.300">
    <property type="entry name" value="P-loop containing nucleotide triphosphate hydrolases"/>
    <property type="match status" value="1"/>
</dbReference>
<accession>A0AAE0LLJ2</accession>
<dbReference type="SUPFAM" id="SSF52540">
    <property type="entry name" value="P-loop containing nucleoside triphosphate hydrolases"/>
    <property type="match status" value="1"/>
</dbReference>
<proteinExistence type="predicted"/>
<dbReference type="PANTHER" id="PTHR10799">
    <property type="entry name" value="SNF2/RAD54 HELICASE FAMILY"/>
    <property type="match status" value="1"/>
</dbReference>
<dbReference type="Pfam" id="PF00176">
    <property type="entry name" value="SNF2-rel_dom"/>
    <property type="match status" value="1"/>
</dbReference>
<dbReference type="InterPro" id="IPR027417">
    <property type="entry name" value="P-loop_NTPase"/>
</dbReference>
<organism evidence="3 4">
    <name type="scientific">Cymbomonas tetramitiformis</name>
    <dbReference type="NCBI Taxonomy" id="36881"/>
    <lineage>
        <taxon>Eukaryota</taxon>
        <taxon>Viridiplantae</taxon>
        <taxon>Chlorophyta</taxon>
        <taxon>Pyramimonadophyceae</taxon>
        <taxon>Pyramimonadales</taxon>
        <taxon>Pyramimonadaceae</taxon>
        <taxon>Cymbomonas</taxon>
    </lineage>
</organism>
<comment type="caution">
    <text evidence="3">The sequence shown here is derived from an EMBL/GenBank/DDBJ whole genome shotgun (WGS) entry which is preliminary data.</text>
</comment>
<dbReference type="EMBL" id="LGRX02000097">
    <property type="protein sequence ID" value="KAK3289577.1"/>
    <property type="molecule type" value="Genomic_DNA"/>
</dbReference>
<evidence type="ECO:0000259" key="2">
    <source>
        <dbReference type="PROSITE" id="PS51192"/>
    </source>
</evidence>
<feature type="domain" description="Helicase ATP-binding" evidence="2">
    <location>
        <begin position="1"/>
        <end position="168"/>
    </location>
</feature>
<dbReference type="Proteomes" id="UP001190700">
    <property type="component" value="Unassembled WGS sequence"/>
</dbReference>
<evidence type="ECO:0000313" key="3">
    <source>
        <dbReference type="EMBL" id="KAK3289577.1"/>
    </source>
</evidence>
<dbReference type="PROSITE" id="PS51192">
    <property type="entry name" value="HELICASE_ATP_BIND_1"/>
    <property type="match status" value="1"/>
</dbReference>
<keyword evidence="4" id="KW-1185">Reference proteome</keyword>
<dbReference type="InterPro" id="IPR001650">
    <property type="entry name" value="Helicase_C-like"/>
</dbReference>
<dbReference type="InterPro" id="IPR014001">
    <property type="entry name" value="Helicase_ATP-bd"/>
</dbReference>